<feature type="non-terminal residue" evidence="1">
    <location>
        <position position="144"/>
    </location>
</feature>
<sequence>LVKIEEERRKSYEFSRQSNDGLHSLMSRGFDYMALIHSKTSDRNLIRRALRTLESEQKISMEFEISNDPTRVMSFGFIESVHLTFLHFTDKIDSQQALIDSLQAQVDLNIPKSTVEQYAQTDQISVELLLKDMIKLEEEMINEN</sequence>
<proteinExistence type="predicted"/>
<reference evidence="1" key="1">
    <citation type="submission" date="2023-10" db="EMBL/GenBank/DDBJ databases">
        <title>Genome assembly of Pristionchus species.</title>
        <authorList>
            <person name="Yoshida K."/>
            <person name="Sommer R.J."/>
        </authorList>
    </citation>
    <scope>NUCLEOTIDE SEQUENCE</scope>
    <source>
        <strain evidence="1">RS0144</strain>
    </source>
</reference>
<comment type="caution">
    <text evidence="1">The sequence shown here is derived from an EMBL/GenBank/DDBJ whole genome shotgun (WGS) entry which is preliminary data.</text>
</comment>
<evidence type="ECO:0000313" key="2">
    <source>
        <dbReference type="Proteomes" id="UP001432027"/>
    </source>
</evidence>
<keyword evidence="2" id="KW-1185">Reference proteome</keyword>
<name>A0AAV5SUH5_9BILA</name>
<dbReference type="EMBL" id="BTSX01000002">
    <property type="protein sequence ID" value="GMS86087.1"/>
    <property type="molecule type" value="Genomic_DNA"/>
</dbReference>
<evidence type="ECO:0000313" key="1">
    <source>
        <dbReference type="EMBL" id="GMS86087.1"/>
    </source>
</evidence>
<dbReference type="AlphaFoldDB" id="A0AAV5SUH5"/>
<organism evidence="1 2">
    <name type="scientific">Pristionchus entomophagus</name>
    <dbReference type="NCBI Taxonomy" id="358040"/>
    <lineage>
        <taxon>Eukaryota</taxon>
        <taxon>Metazoa</taxon>
        <taxon>Ecdysozoa</taxon>
        <taxon>Nematoda</taxon>
        <taxon>Chromadorea</taxon>
        <taxon>Rhabditida</taxon>
        <taxon>Rhabditina</taxon>
        <taxon>Diplogasteromorpha</taxon>
        <taxon>Diplogasteroidea</taxon>
        <taxon>Neodiplogasteridae</taxon>
        <taxon>Pristionchus</taxon>
    </lineage>
</organism>
<gene>
    <name evidence="1" type="ORF">PENTCL1PPCAC_8262</name>
</gene>
<feature type="non-terminal residue" evidence="1">
    <location>
        <position position="1"/>
    </location>
</feature>
<dbReference type="Proteomes" id="UP001432027">
    <property type="component" value="Unassembled WGS sequence"/>
</dbReference>
<accession>A0AAV5SUH5</accession>
<protein>
    <submittedName>
        <fullName evidence="1">Uncharacterized protein</fullName>
    </submittedName>
</protein>